<protein>
    <submittedName>
        <fullName evidence="4">Formin-like protein 14</fullName>
    </submittedName>
</protein>
<dbReference type="OrthoDB" id="2020598at2759"/>
<dbReference type="AlphaFoldDB" id="A0A8N4F1G8"/>
<feature type="region of interest" description="Disordered" evidence="2">
    <location>
        <begin position="419"/>
        <end position="438"/>
    </location>
</feature>
<evidence type="ECO:0000313" key="3">
    <source>
        <dbReference type="Proteomes" id="UP000504607"/>
    </source>
</evidence>
<proteinExistence type="predicted"/>
<dbReference type="RefSeq" id="XP_029122965.1">
    <property type="nucleotide sequence ID" value="XM_029267132.1"/>
</dbReference>
<evidence type="ECO:0000256" key="2">
    <source>
        <dbReference type="SAM" id="MobiDB-lite"/>
    </source>
</evidence>
<dbReference type="PANTHER" id="PTHR31342">
    <property type="entry name" value="PROTEIN CHUP1, CHLOROPLASTIC"/>
    <property type="match status" value="1"/>
</dbReference>
<dbReference type="KEGG" id="egu:105052791"/>
<sequence length="849" mass="93634">MHPAIIRRPQSTPISFIGRQCFQEEKVFEHSWSQKGLAGLAVNNACEQEGDMLLKEALRDKILSFRDVLNLPSQDKHTTLHEVLLETLEDLQKLYPKCMSCICISEVDRESINQILLHLYKALKFAGNYWSEKYNQSEKFGFKEVDLKNFSFEQLGQEVLKRLDSMSSQAKEVFDLMEKSSINISMIEGGQGKLYHCNNPVTPTSVLSQPSICNSSPKEFSNTAYVPPLLRPLRLQALTKLKPLDVKNLSFHMFPLTSDQSSKPSHQAEKIDNDLELDSPETPMIINPFPCVEIGDDSPVYGGKTPHFTTPVSTPTSKHLSMNLGSISNDLDKHSEEDGNKTSEATIPILQNIPFLHLKAPLPSPTPTPPSSPMILTGVPMFFRSHSHRQMELEPVAYAMTIDDDDQADSHKPSEATMLISQPSAASPPSSIASTEETMSPAPTIFLLEGSAQPSSTPTPCNIFAPTPPLASQPKSFASLTTPAPPPTPVALSTQPPPLPSLKESATPPPPPLSATKVGSICPPSPLGIPNAAGVTPPPPPPLGAAKPGSAPPPPPSLGAAKALRARNDTKLKRSSQMGNLYRLLKGKVEGSSLNSQTSDGRKSQVASGSSGDHKAQGMADALAEMTKRSAYFQQIEEDVRKYATTIMETKSAINSFRTKDMKELLKFHQHIEQHLENLTDETQVLARFEDFPSKKLENIRMAAALYVKLDAIATTLKGWKSTSPIAQQLDKVESYFNKIKKEVDVIERTKDEESKRFQIHNIIFDFGVLLRIKESMVDLSSNCIEMALKESREAKETTKEAKSKPNDLSKMLWRAFQLAFRVYNFAGGQDDRADRLTSELAKEIETCP</sequence>
<feature type="compositionally biased region" description="Pro residues" evidence="2">
    <location>
        <begin position="483"/>
        <end position="500"/>
    </location>
</feature>
<accession>A0A8N4F1G8</accession>
<organism evidence="3 4">
    <name type="scientific">Elaeis guineensis var. tenera</name>
    <name type="common">Oil palm</name>
    <dbReference type="NCBI Taxonomy" id="51953"/>
    <lineage>
        <taxon>Eukaryota</taxon>
        <taxon>Viridiplantae</taxon>
        <taxon>Streptophyta</taxon>
        <taxon>Embryophyta</taxon>
        <taxon>Tracheophyta</taxon>
        <taxon>Spermatophyta</taxon>
        <taxon>Magnoliopsida</taxon>
        <taxon>Liliopsida</taxon>
        <taxon>Arecaceae</taxon>
        <taxon>Arecoideae</taxon>
        <taxon>Cocoseae</taxon>
        <taxon>Elaeidinae</taxon>
        <taxon>Elaeis</taxon>
    </lineage>
</organism>
<keyword evidence="1" id="KW-0175">Coiled coil</keyword>
<dbReference type="PANTHER" id="PTHR31342:SF16">
    <property type="entry name" value="TALIN_MIDDLE DOMAIN-CONTAINING PROTEIN"/>
    <property type="match status" value="1"/>
</dbReference>
<dbReference type="InterPro" id="IPR040265">
    <property type="entry name" value="CHUP1/IPGA1-like"/>
</dbReference>
<dbReference type="Proteomes" id="UP000504607">
    <property type="component" value="Chromosome 10"/>
</dbReference>
<evidence type="ECO:0000313" key="4">
    <source>
        <dbReference type="RefSeq" id="XP_029122965.1"/>
    </source>
</evidence>
<dbReference type="GeneID" id="105052791"/>
<name>A0A8N4F1G8_ELAGV</name>
<reference evidence="4" key="1">
    <citation type="submission" date="2025-08" db="UniProtKB">
        <authorList>
            <consortium name="RefSeq"/>
        </authorList>
    </citation>
    <scope>IDENTIFICATION</scope>
</reference>
<keyword evidence="3" id="KW-1185">Reference proteome</keyword>
<feature type="compositionally biased region" description="Low complexity" evidence="2">
    <location>
        <begin position="420"/>
        <end position="434"/>
    </location>
</feature>
<evidence type="ECO:0000256" key="1">
    <source>
        <dbReference type="ARBA" id="ARBA00023054"/>
    </source>
</evidence>
<gene>
    <name evidence="4" type="primary">LOC105052791</name>
</gene>
<feature type="region of interest" description="Disordered" evidence="2">
    <location>
        <begin position="451"/>
        <end position="561"/>
    </location>
</feature>
<feature type="region of interest" description="Disordered" evidence="2">
    <location>
        <begin position="591"/>
        <end position="620"/>
    </location>
</feature>
<feature type="compositionally biased region" description="Polar residues" evidence="2">
    <location>
        <begin position="592"/>
        <end position="611"/>
    </location>
</feature>